<name>A0A382IQN1_9ZZZZ</name>
<dbReference type="Gene3D" id="3.75.10.10">
    <property type="entry name" value="L-arginine/glycine Amidinotransferase, Chain A"/>
    <property type="match status" value="1"/>
</dbReference>
<sequence>SYITIANTLYRFCYKKEMDSIFNLLIDGKTFDPYKRLDDFNSLEPMSTEELKELTRYLLKGMSEGGIKNVNVDTNYIKTIRTHFMDAPCLVRLGQRLIVDHFPTYQRKWINKEFSQYTLFNTDVRGHSDGAFCPVKPGLYVHTRDWREEYKKSIPGWEGIYLPGQGWSSDTVKNFMSIKYKNEGKWWVQGEENNDELIHFVKNWLDEWVGYIEETVFDVNMLSINENLILCTNDPPQQVKDAFKRHDVEYIIAPFRHRFFWDGGLHCITLDLDREGNCEDYFN</sequence>
<reference evidence="1" key="1">
    <citation type="submission" date="2018-05" db="EMBL/GenBank/DDBJ databases">
        <authorList>
            <person name="Lanie J.A."/>
            <person name="Ng W.-L."/>
            <person name="Kazmierczak K.M."/>
            <person name="Andrzejewski T.M."/>
            <person name="Davidsen T.M."/>
            <person name="Wayne K.J."/>
            <person name="Tettelin H."/>
            <person name="Glass J.I."/>
            <person name="Rusch D."/>
            <person name="Podicherti R."/>
            <person name="Tsui H.-C.T."/>
            <person name="Winkler M.E."/>
        </authorList>
    </citation>
    <scope>NUCLEOTIDE SEQUENCE</scope>
</reference>
<gene>
    <name evidence="1" type="ORF">METZ01_LOCUS254978</name>
</gene>
<accession>A0A382IQN1</accession>
<organism evidence="1">
    <name type="scientific">marine metagenome</name>
    <dbReference type="NCBI Taxonomy" id="408172"/>
    <lineage>
        <taxon>unclassified sequences</taxon>
        <taxon>metagenomes</taxon>
        <taxon>ecological metagenomes</taxon>
    </lineage>
</organism>
<feature type="non-terminal residue" evidence="1">
    <location>
        <position position="1"/>
    </location>
</feature>
<dbReference type="AlphaFoldDB" id="A0A382IQN1"/>
<dbReference type="EMBL" id="UINC01069049">
    <property type="protein sequence ID" value="SVC02124.1"/>
    <property type="molecule type" value="Genomic_DNA"/>
</dbReference>
<evidence type="ECO:0008006" key="2">
    <source>
        <dbReference type="Google" id="ProtNLM"/>
    </source>
</evidence>
<proteinExistence type="predicted"/>
<dbReference type="SUPFAM" id="SSF55909">
    <property type="entry name" value="Pentein"/>
    <property type="match status" value="1"/>
</dbReference>
<protein>
    <recommendedName>
        <fullName evidence="2">Glycine amidinotransferase</fullName>
    </recommendedName>
</protein>
<evidence type="ECO:0000313" key="1">
    <source>
        <dbReference type="EMBL" id="SVC02124.1"/>
    </source>
</evidence>